<dbReference type="PATRIC" id="fig|991905.3.peg.2392"/>
<dbReference type="SUPFAM" id="SSF47384">
    <property type="entry name" value="Homodimeric domain of signal transducing histidine kinase"/>
    <property type="match status" value="1"/>
</dbReference>
<dbReference type="Proteomes" id="UP000008130">
    <property type="component" value="Chromosome"/>
</dbReference>
<dbReference type="STRING" id="991905.SL003B_2336"/>
<dbReference type="EMBL" id="CP002568">
    <property type="protein sequence ID" value="ADZ70761.1"/>
    <property type="molecule type" value="Genomic_DNA"/>
</dbReference>
<dbReference type="GO" id="GO:0000155">
    <property type="term" value="F:phosphorelay sensor kinase activity"/>
    <property type="evidence" value="ECO:0007669"/>
    <property type="project" value="InterPro"/>
</dbReference>
<dbReference type="InterPro" id="IPR036890">
    <property type="entry name" value="HATPase_C_sf"/>
</dbReference>
<dbReference type="InterPro" id="IPR003661">
    <property type="entry name" value="HisK_dim/P_dom"/>
</dbReference>
<dbReference type="EC" id="2.7.13.3" evidence="2"/>
<keyword evidence="3" id="KW-1133">Transmembrane helix</keyword>
<dbReference type="PANTHER" id="PTHR35841">
    <property type="entry name" value="PHOSPHONATES-BINDING PERIPLASMIC PROTEIN"/>
    <property type="match status" value="1"/>
</dbReference>
<organism evidence="5 6">
    <name type="scientific">Polymorphum gilvum (strain LMG 25793 / CGMCC 1.9160 / SL003B-26A1)</name>
    <dbReference type="NCBI Taxonomy" id="991905"/>
    <lineage>
        <taxon>Bacteria</taxon>
        <taxon>Pseudomonadati</taxon>
        <taxon>Pseudomonadota</taxon>
        <taxon>Alphaproteobacteria</taxon>
        <taxon>Rhodobacterales</taxon>
        <taxon>Paracoccaceae</taxon>
        <taxon>Polymorphum</taxon>
    </lineage>
</organism>
<keyword evidence="6" id="KW-1185">Reference proteome</keyword>
<dbReference type="AlphaFoldDB" id="F2J0S5"/>
<comment type="catalytic activity">
    <reaction evidence="1">
        <text>ATP + protein L-histidine = ADP + protein N-phospho-L-histidine.</text>
        <dbReference type="EC" id="2.7.13.3"/>
    </reaction>
</comment>
<dbReference type="Pfam" id="PF02518">
    <property type="entry name" value="HATPase_c"/>
    <property type="match status" value="1"/>
</dbReference>
<dbReference type="KEGG" id="pgv:SL003B_2336"/>
<evidence type="ECO:0000313" key="5">
    <source>
        <dbReference type="EMBL" id="ADZ70761.1"/>
    </source>
</evidence>
<accession>F2J0S5</accession>
<dbReference type="Gene3D" id="1.10.287.130">
    <property type="match status" value="1"/>
</dbReference>
<keyword evidence="3" id="KW-0812">Transmembrane</keyword>
<proteinExistence type="predicted"/>
<keyword evidence="3" id="KW-0472">Membrane</keyword>
<evidence type="ECO:0000313" key="6">
    <source>
        <dbReference type="Proteomes" id="UP000008130"/>
    </source>
</evidence>
<dbReference type="SUPFAM" id="SSF55874">
    <property type="entry name" value="ATPase domain of HSP90 chaperone/DNA topoisomerase II/histidine kinase"/>
    <property type="match status" value="1"/>
</dbReference>
<evidence type="ECO:0000256" key="1">
    <source>
        <dbReference type="ARBA" id="ARBA00000085"/>
    </source>
</evidence>
<dbReference type="eggNOG" id="COG4191">
    <property type="taxonomic scope" value="Bacteria"/>
</dbReference>
<protein>
    <recommendedName>
        <fullName evidence="2">histidine kinase</fullName>
        <ecNumber evidence="2">2.7.13.3</ecNumber>
    </recommendedName>
</protein>
<dbReference type="Gene3D" id="3.30.565.10">
    <property type="entry name" value="Histidine kinase-like ATPase, C-terminal domain"/>
    <property type="match status" value="1"/>
</dbReference>
<dbReference type="InterPro" id="IPR003594">
    <property type="entry name" value="HATPase_dom"/>
</dbReference>
<reference evidence="5 6" key="1">
    <citation type="journal article" date="2011" name="J. Bacteriol.">
        <title>Complete genome sequence of Polymorphum gilvum SL003B-26A1T, a crude oil-degrading bacterium from oil-polluted saline soil.</title>
        <authorList>
            <person name="Li S.G."/>
            <person name="Tang Y.Q."/>
            <person name="Nie Y."/>
            <person name="Cai M."/>
            <person name="Wu X.L."/>
        </authorList>
    </citation>
    <scope>NUCLEOTIDE SEQUENCE [LARGE SCALE GENOMIC DNA]</scope>
    <source>
        <strain evidence="6">LMG 25793 / CGMCC 1.9160 / SL003B-26A1</strain>
    </source>
</reference>
<dbReference type="SMART" id="SM00388">
    <property type="entry name" value="HisKA"/>
    <property type="match status" value="1"/>
</dbReference>
<dbReference type="Pfam" id="PF12974">
    <property type="entry name" value="Phosphonate-bd"/>
    <property type="match status" value="1"/>
</dbReference>
<dbReference type="InterPro" id="IPR036097">
    <property type="entry name" value="HisK_dim/P_sf"/>
</dbReference>
<dbReference type="HOGENOM" id="CLU_367174_0_0_5"/>
<feature type="domain" description="Histidine kinase" evidence="4">
    <location>
        <begin position="545"/>
        <end position="751"/>
    </location>
</feature>
<gene>
    <name evidence="5" type="ordered locus">SL003B_2336</name>
</gene>
<feature type="transmembrane region" description="Helical" evidence="3">
    <location>
        <begin position="287"/>
        <end position="307"/>
    </location>
</feature>
<dbReference type="RefSeq" id="WP_013653076.1">
    <property type="nucleotide sequence ID" value="NC_015259.1"/>
</dbReference>
<evidence type="ECO:0000259" key="4">
    <source>
        <dbReference type="PROSITE" id="PS50109"/>
    </source>
</evidence>
<dbReference type="PROSITE" id="PS50109">
    <property type="entry name" value="HIS_KIN"/>
    <property type="match status" value="1"/>
</dbReference>
<dbReference type="CDD" id="cd00082">
    <property type="entry name" value="HisKA"/>
    <property type="match status" value="1"/>
</dbReference>
<name>F2J0S5_POLGS</name>
<sequence>MAATVSHNPKSILAAERQTLRFGLTPVFLSNDLQILAALRSYLAASTGHEVELVTRRTYQEVTSLLISGQLDAAWICGYPFIQYRSDLDLVAIPEWNGRPLYQSYLIVTRERQGETIRDLRGDVHAFSDPDSNSGYLVTRTLMHEEGLDPETFFRKTLFTYGHRNVIRAVAANLAQSGSVDGYVWEVMRDLEPELVGRTRILRKSEWLGFPPIATSARRAGTPVIRALAKALLDMTRSDQGRKVLDMLRLSGFGAPQDHLFDGIAAKVALLRGGLVSIGARLNRLPLTWRVPLAVTLLMIAVSVIITERVLDRLGSMQEAYLQRAATSYLDGVTASISPSVLREDAWEIFDALERLHPVNTDILPAETIVTTPVDVVLAATNPASHPSLEPIFGGLRDRFSGTTIRVDPMRGLAYLKRDIVYQDQAIGRIYTVFDAAPLLRERREVLVTLVLTNTVLTGLLSLTGFLTVRRMIRPMQVLESHMIEAADGHPRRIDAADTFGTSAETRRLYAAFNSLLQSDDERRALSRKLAEEEKLASLGRLSSVMAHEINNPLGGLLTAVDTLRAHGEKPDVRNASLDLLQRGLEGIAGVVHAALATYRPERHSRPIARSDFEDAKVLLMPELRRRGQHLDCQIALPDGMSCACPSGPIRQATINLLLNASAATPDGGVVGMTVALERGRLVVEVRDQGGGLPRHARRILVGEPDGSLPTGSGLGLWIVRQIADEIGAAIEIADREPVGSAVRISLLANADKGIDHAA</sequence>
<dbReference type="CDD" id="cd13571">
    <property type="entry name" value="PBP2_PnhD_1"/>
    <property type="match status" value="1"/>
</dbReference>
<dbReference type="SMART" id="SM00387">
    <property type="entry name" value="HATPase_c"/>
    <property type="match status" value="1"/>
</dbReference>
<dbReference type="eggNOG" id="COG3221">
    <property type="taxonomic scope" value="Bacteria"/>
</dbReference>
<evidence type="ECO:0000256" key="3">
    <source>
        <dbReference type="SAM" id="Phobius"/>
    </source>
</evidence>
<dbReference type="PANTHER" id="PTHR35841:SF1">
    <property type="entry name" value="PHOSPHONATES-BINDING PERIPLASMIC PROTEIN"/>
    <property type="match status" value="1"/>
</dbReference>
<dbReference type="SUPFAM" id="SSF53850">
    <property type="entry name" value="Periplasmic binding protein-like II"/>
    <property type="match status" value="1"/>
</dbReference>
<dbReference type="InterPro" id="IPR005467">
    <property type="entry name" value="His_kinase_dom"/>
</dbReference>
<evidence type="ECO:0000256" key="2">
    <source>
        <dbReference type="ARBA" id="ARBA00012438"/>
    </source>
</evidence>
<feature type="transmembrane region" description="Helical" evidence="3">
    <location>
        <begin position="446"/>
        <end position="467"/>
    </location>
</feature>
<dbReference type="Gene3D" id="3.40.190.10">
    <property type="entry name" value="Periplasmic binding protein-like II"/>
    <property type="match status" value="2"/>
</dbReference>